<dbReference type="OrthoDB" id="9802055at2"/>
<comment type="cofactor">
    <cofactor evidence="6">
        <name>Co(2+)</name>
        <dbReference type="ChEBI" id="CHEBI:48828"/>
    </cofactor>
    <cofactor evidence="6">
        <name>Zn(2+)</name>
        <dbReference type="ChEBI" id="CHEBI:29105"/>
    </cofactor>
    <cofactor evidence="6">
        <name>Mn(2+)</name>
        <dbReference type="ChEBI" id="CHEBI:29035"/>
    </cofactor>
    <cofactor evidence="6">
        <name>Fe(2+)</name>
        <dbReference type="ChEBI" id="CHEBI:29033"/>
    </cofactor>
    <text evidence="6">Binds 2 divalent metal cations per subunit. Has a high-affinity and a low affinity metal-binding site. The true nature of the physiological cofactor is under debate. The enzyme is active with cobalt, zinc, manganese or divalent iron ions. Most likely, methionine aminopeptidases function as mononuclear Fe(2+)-metalloproteases under physiological conditions, and the catalytically relevant metal-binding site has been assigned to the histidine-containing high-affinity site.</text>
</comment>
<dbReference type="Proteomes" id="UP000650511">
    <property type="component" value="Unassembled WGS sequence"/>
</dbReference>
<feature type="binding site" evidence="6">
    <location>
        <position position="205"/>
    </location>
    <ligand>
        <name>a divalent metal cation</name>
        <dbReference type="ChEBI" id="CHEBI:60240"/>
        <label>2</label>
        <note>catalytic</note>
    </ligand>
</feature>
<evidence type="ECO:0000256" key="4">
    <source>
        <dbReference type="ARBA" id="ARBA00022723"/>
    </source>
</evidence>
<reference evidence="9" key="2">
    <citation type="submission" date="2020-09" db="EMBL/GenBank/DDBJ databases">
        <authorList>
            <person name="Sun Q."/>
            <person name="Zhou Y."/>
        </authorList>
    </citation>
    <scope>NUCLEOTIDE SEQUENCE</scope>
    <source>
        <strain evidence="9">CGMCC 1.14988</strain>
    </source>
</reference>
<dbReference type="HAMAP" id="MF_01974">
    <property type="entry name" value="MetAP_1"/>
    <property type="match status" value="1"/>
</dbReference>
<dbReference type="InterPro" id="IPR002467">
    <property type="entry name" value="Pept_M24A_MAP1"/>
</dbReference>
<dbReference type="GO" id="GO:0004239">
    <property type="term" value="F:initiator methionyl aminopeptidase activity"/>
    <property type="evidence" value="ECO:0007669"/>
    <property type="project" value="UniProtKB-UniRule"/>
</dbReference>
<feature type="binding site" evidence="6">
    <location>
        <position position="236"/>
    </location>
    <ligand>
        <name>a divalent metal cation</name>
        <dbReference type="ChEBI" id="CHEBI:60240"/>
        <label>2</label>
        <note>catalytic</note>
    </ligand>
</feature>
<comment type="similarity">
    <text evidence="6">Belongs to the peptidase M24A family. Methionine aminopeptidase type 1 subfamily.</text>
</comment>
<comment type="caution">
    <text evidence="9">The sequence shown here is derived from an EMBL/GenBank/DDBJ whole genome shotgun (WGS) entry which is preliminary data.</text>
</comment>
<evidence type="ECO:0000256" key="5">
    <source>
        <dbReference type="ARBA" id="ARBA00022801"/>
    </source>
</evidence>
<evidence type="ECO:0000256" key="1">
    <source>
        <dbReference type="ARBA" id="ARBA00002521"/>
    </source>
</evidence>
<evidence type="ECO:0000256" key="7">
    <source>
        <dbReference type="RuleBase" id="RU003653"/>
    </source>
</evidence>
<dbReference type="AlphaFoldDB" id="A0A8J3AA43"/>
<sequence>MILKKTADDIAKMARAGAVVAKVHEELVAALRPGMSTLDLDRIAEKVVVGAGAVPSFKGYRGFPATLCTSKNQQIVHGIPSKDVVLDEGDVISIDAGAIVDGFHGDSATTLIVGGEDTVDPAVATLVRETRNALWRGLAEVRDGNRLGDVGAAIEAVADTRGYGVVREYVGHGIGRSLHEDPSVPNYGRPGRGLKLTRGWVIAVEPMFNLGTEETETLDDGWTVVTADGAVSAHWEHTIAITADGPVVLTARSDEPSHLLEATIPSW</sequence>
<reference evidence="9" key="1">
    <citation type="journal article" date="2014" name="Int. J. Syst. Evol. Microbiol.">
        <title>Complete genome sequence of Corynebacterium casei LMG S-19264T (=DSM 44701T), isolated from a smear-ripened cheese.</title>
        <authorList>
            <consortium name="US DOE Joint Genome Institute (JGI-PGF)"/>
            <person name="Walter F."/>
            <person name="Albersmeier A."/>
            <person name="Kalinowski J."/>
            <person name="Ruckert C."/>
        </authorList>
    </citation>
    <scope>NUCLEOTIDE SEQUENCE</scope>
    <source>
        <strain evidence="9">CGMCC 1.14988</strain>
    </source>
</reference>
<keyword evidence="10" id="KW-1185">Reference proteome</keyword>
<evidence type="ECO:0000256" key="6">
    <source>
        <dbReference type="HAMAP-Rule" id="MF_01974"/>
    </source>
</evidence>
<dbReference type="GO" id="GO:0046872">
    <property type="term" value="F:metal ion binding"/>
    <property type="evidence" value="ECO:0007669"/>
    <property type="project" value="UniProtKB-UniRule"/>
</dbReference>
<accession>A0A8J3AA43</accession>
<dbReference type="EC" id="3.4.11.18" evidence="6 7"/>
<evidence type="ECO:0000256" key="3">
    <source>
        <dbReference type="ARBA" id="ARBA00022670"/>
    </source>
</evidence>
<dbReference type="PANTHER" id="PTHR43330:SF27">
    <property type="entry name" value="METHIONINE AMINOPEPTIDASE"/>
    <property type="match status" value="1"/>
</dbReference>
<dbReference type="InterPro" id="IPR000994">
    <property type="entry name" value="Pept_M24"/>
</dbReference>
<comment type="function">
    <text evidence="1 6">Removes the N-terminal methionine from nascent proteins. The N-terminal methionine is often cleaved when the second residue in the primary sequence is small and uncharged (Met-Ala-, Cys, Gly, Pro, Ser, Thr, or Val). Requires deformylation of the N(alpha)-formylated initiator methionine before it can be hydrolyzed.</text>
</comment>
<feature type="binding site" evidence="6">
    <location>
        <position position="236"/>
    </location>
    <ligand>
        <name>a divalent metal cation</name>
        <dbReference type="ChEBI" id="CHEBI:60240"/>
        <label>1</label>
    </ligand>
</feature>
<dbReference type="SUPFAM" id="SSF55920">
    <property type="entry name" value="Creatinase/aminopeptidase"/>
    <property type="match status" value="1"/>
</dbReference>
<dbReference type="PANTHER" id="PTHR43330">
    <property type="entry name" value="METHIONINE AMINOPEPTIDASE"/>
    <property type="match status" value="1"/>
</dbReference>
<dbReference type="CDD" id="cd01086">
    <property type="entry name" value="MetAP1"/>
    <property type="match status" value="1"/>
</dbReference>
<comment type="subunit">
    <text evidence="6">Monomer.</text>
</comment>
<feature type="binding site" evidence="6">
    <location>
        <position position="106"/>
    </location>
    <ligand>
        <name>a divalent metal cation</name>
        <dbReference type="ChEBI" id="CHEBI:60240"/>
        <label>1</label>
    </ligand>
</feature>
<evidence type="ECO:0000313" key="9">
    <source>
        <dbReference type="EMBL" id="GGI05868.1"/>
    </source>
</evidence>
<dbReference type="RefSeq" id="WP_130648579.1">
    <property type="nucleotide sequence ID" value="NZ_BMHA01000005.1"/>
</dbReference>
<dbReference type="PROSITE" id="PS00680">
    <property type="entry name" value="MAP_1"/>
    <property type="match status" value="1"/>
</dbReference>
<dbReference type="InterPro" id="IPR036005">
    <property type="entry name" value="Creatinase/aminopeptidase-like"/>
</dbReference>
<dbReference type="EMBL" id="BMHA01000005">
    <property type="protein sequence ID" value="GGI05868.1"/>
    <property type="molecule type" value="Genomic_DNA"/>
</dbReference>
<feature type="binding site" evidence="6">
    <location>
        <position position="106"/>
    </location>
    <ligand>
        <name>a divalent metal cation</name>
        <dbReference type="ChEBI" id="CHEBI:60240"/>
        <label>2</label>
        <note>catalytic</note>
    </ligand>
</feature>
<feature type="binding site" evidence="6">
    <location>
        <position position="179"/>
    </location>
    <ligand>
        <name>substrate</name>
    </ligand>
</feature>
<feature type="domain" description="Peptidase M24" evidence="8">
    <location>
        <begin position="12"/>
        <end position="243"/>
    </location>
</feature>
<comment type="catalytic activity">
    <reaction evidence="6 7">
        <text>Release of N-terminal amino acids, preferentially methionine, from peptides and arylamides.</text>
        <dbReference type="EC" id="3.4.11.18"/>
    </reaction>
</comment>
<dbReference type="GO" id="GO:0070006">
    <property type="term" value="F:metalloaminopeptidase activity"/>
    <property type="evidence" value="ECO:0007669"/>
    <property type="project" value="UniProtKB-UniRule"/>
</dbReference>
<evidence type="ECO:0000256" key="2">
    <source>
        <dbReference type="ARBA" id="ARBA00022438"/>
    </source>
</evidence>
<dbReference type="GO" id="GO:0006508">
    <property type="term" value="P:proteolysis"/>
    <property type="evidence" value="ECO:0007669"/>
    <property type="project" value="UniProtKB-KW"/>
</dbReference>
<evidence type="ECO:0000313" key="10">
    <source>
        <dbReference type="Proteomes" id="UP000650511"/>
    </source>
</evidence>
<proteinExistence type="inferred from homology"/>
<keyword evidence="3 6" id="KW-0645">Protease</keyword>
<keyword evidence="5 6" id="KW-0378">Hydrolase</keyword>
<dbReference type="GO" id="GO:0005829">
    <property type="term" value="C:cytosol"/>
    <property type="evidence" value="ECO:0007669"/>
    <property type="project" value="TreeGrafter"/>
</dbReference>
<feature type="binding site" evidence="6">
    <location>
        <position position="95"/>
    </location>
    <ligand>
        <name>a divalent metal cation</name>
        <dbReference type="ChEBI" id="CHEBI:60240"/>
        <label>1</label>
    </ligand>
</feature>
<feature type="binding site" evidence="6">
    <location>
        <position position="172"/>
    </location>
    <ligand>
        <name>a divalent metal cation</name>
        <dbReference type="ChEBI" id="CHEBI:60240"/>
        <label>2</label>
        <note>catalytic</note>
    </ligand>
</feature>
<evidence type="ECO:0000259" key="8">
    <source>
        <dbReference type="Pfam" id="PF00557"/>
    </source>
</evidence>
<dbReference type="Gene3D" id="3.90.230.10">
    <property type="entry name" value="Creatinase/methionine aminopeptidase superfamily"/>
    <property type="match status" value="1"/>
</dbReference>
<name>A0A8J3AA43_9ACTN</name>
<organism evidence="9 10">
    <name type="scientific">Egicoccus halophilus</name>
    <dbReference type="NCBI Taxonomy" id="1670830"/>
    <lineage>
        <taxon>Bacteria</taxon>
        <taxon>Bacillati</taxon>
        <taxon>Actinomycetota</taxon>
        <taxon>Nitriliruptoria</taxon>
        <taxon>Egicoccales</taxon>
        <taxon>Egicoccaceae</taxon>
        <taxon>Egicoccus</taxon>
    </lineage>
</organism>
<dbReference type="PRINTS" id="PR00599">
    <property type="entry name" value="MAPEPTIDASE"/>
</dbReference>
<feature type="binding site" evidence="6">
    <location>
        <position position="77"/>
    </location>
    <ligand>
        <name>substrate</name>
    </ligand>
</feature>
<protein>
    <recommendedName>
        <fullName evidence="6 7">Methionine aminopeptidase</fullName>
        <shortName evidence="6">MAP</shortName>
        <shortName evidence="6">MetAP</shortName>
        <ecNumber evidence="6 7">3.4.11.18</ecNumber>
    </recommendedName>
    <alternativeName>
        <fullName evidence="6">Peptidase M</fullName>
    </alternativeName>
</protein>
<gene>
    <name evidence="6 9" type="primary">map</name>
    <name evidence="9" type="ORF">GCM10011354_16240</name>
</gene>
<dbReference type="NCBIfam" id="TIGR00500">
    <property type="entry name" value="met_pdase_I"/>
    <property type="match status" value="1"/>
</dbReference>
<keyword evidence="2 6" id="KW-0031">Aminopeptidase</keyword>
<keyword evidence="4 6" id="KW-0479">Metal-binding</keyword>
<dbReference type="InterPro" id="IPR001714">
    <property type="entry name" value="Pept_M24_MAP"/>
</dbReference>
<dbReference type="Pfam" id="PF00557">
    <property type="entry name" value="Peptidase_M24"/>
    <property type="match status" value="1"/>
</dbReference>